<name>A0A317C1V0_9GAMM</name>
<accession>A0A317C1V0</accession>
<evidence type="ECO:0000313" key="3">
    <source>
        <dbReference type="Proteomes" id="UP000245539"/>
    </source>
</evidence>
<sequence>MFVYVLKICGLPRDGDALKLFETTLGTPPRDTNNPLQIGDEITVANPHRNGELFFEDELKALGQSFTALSRAGIQFEVLRKRYNGEYKLVADYTAFLKAGRKEWRDEKLRVDAASESLESFLCQEASSEDMEVLRPLFPADVNKLLRDTETGVMKGSEMLQTVFPSIKGADARRIFYQMQLLFERRSGKWKNRLGCAWVSIYFIMAVLIGFAIYDWLTETIDLHGLIAAPLAFVLGLVPFLSSILAYISATSLWEWNGIGAFVVFFWYYFPIVILIVMLLAAAFRGDAKRTWEGFMGKNKLEDGKGPDKDDD</sequence>
<evidence type="ECO:0000256" key="1">
    <source>
        <dbReference type="SAM" id="Phobius"/>
    </source>
</evidence>
<feature type="transmembrane region" description="Helical" evidence="1">
    <location>
        <begin position="226"/>
        <end position="248"/>
    </location>
</feature>
<keyword evidence="1" id="KW-0812">Transmembrane</keyword>
<feature type="transmembrane region" description="Helical" evidence="1">
    <location>
        <begin position="194"/>
        <end position="214"/>
    </location>
</feature>
<keyword evidence="1" id="KW-1133">Transmembrane helix</keyword>
<dbReference type="AlphaFoldDB" id="A0A317C1V0"/>
<dbReference type="RefSeq" id="WP_109839732.1">
    <property type="nucleotide sequence ID" value="NZ_QGKM01000095.1"/>
</dbReference>
<dbReference type="Proteomes" id="UP000245539">
    <property type="component" value="Unassembled WGS sequence"/>
</dbReference>
<comment type="caution">
    <text evidence="2">The sequence shown here is derived from an EMBL/GenBank/DDBJ whole genome shotgun (WGS) entry which is preliminary data.</text>
</comment>
<reference evidence="2 3" key="1">
    <citation type="submission" date="2018-05" db="EMBL/GenBank/DDBJ databases">
        <title>Leucothrix arctica sp. nov., isolated from Arctic seawater.</title>
        <authorList>
            <person name="Choi A."/>
            <person name="Baek K."/>
        </authorList>
    </citation>
    <scope>NUCLEOTIDE SEQUENCE [LARGE SCALE GENOMIC DNA]</scope>
    <source>
        <strain evidence="2 3">JCM 18388</strain>
    </source>
</reference>
<feature type="transmembrane region" description="Helical" evidence="1">
    <location>
        <begin position="260"/>
        <end position="284"/>
    </location>
</feature>
<gene>
    <name evidence="2" type="ORF">DKW60_21580</name>
</gene>
<evidence type="ECO:0000313" key="2">
    <source>
        <dbReference type="EMBL" id="PWQ92339.1"/>
    </source>
</evidence>
<organism evidence="2 3">
    <name type="scientific">Leucothrix pacifica</name>
    <dbReference type="NCBI Taxonomy" id="1247513"/>
    <lineage>
        <taxon>Bacteria</taxon>
        <taxon>Pseudomonadati</taxon>
        <taxon>Pseudomonadota</taxon>
        <taxon>Gammaproteobacteria</taxon>
        <taxon>Thiotrichales</taxon>
        <taxon>Thiotrichaceae</taxon>
        <taxon>Leucothrix</taxon>
    </lineage>
</organism>
<keyword evidence="3" id="KW-1185">Reference proteome</keyword>
<dbReference type="EMBL" id="QGKM01000095">
    <property type="protein sequence ID" value="PWQ92339.1"/>
    <property type="molecule type" value="Genomic_DNA"/>
</dbReference>
<dbReference type="OrthoDB" id="5623201at2"/>
<keyword evidence="1" id="KW-0472">Membrane</keyword>
<proteinExistence type="predicted"/>
<protein>
    <submittedName>
        <fullName evidence="2">Uncharacterized protein</fullName>
    </submittedName>
</protein>